<dbReference type="SMART" id="SM00327">
    <property type="entry name" value="VWA"/>
    <property type="match status" value="1"/>
</dbReference>
<sequence>MFAGVSFAAPWAWLLLPLPLLVWWLAPPHRERVPAIRVPFFQRISERLGLTPSAGAIVRGRRLWQLVFGALTWLLLVTALARPELEGAAVTLQKPARDLILAVDISGSMEQEDFVAVNGARQQRLAGVKQVLAEFLKEREGERVALIVFGSRAFVQAPLTTDLDTVLELLQQTEVGMAGPHTALGDAIGLAIRQFESSEVTQRLLILLSDGSDTASRMSPVNAAAIAAQRQVKILTIGVGDPQGESENRLDQETLTAIAQRTGGEFYFANDQQALTRVYQQIDALVPKKIDSETYRPHRSLAYWPLGAALLVSLLGLGLHLLSRRHWPPGATP</sequence>
<dbReference type="EMBL" id="JAEKJR010000002">
    <property type="protein sequence ID" value="MBN8432064.1"/>
    <property type="molecule type" value="Genomic_DNA"/>
</dbReference>
<dbReference type="InterPro" id="IPR050768">
    <property type="entry name" value="UPF0353/GerABKA_families"/>
</dbReference>
<gene>
    <name evidence="3" type="ORF">JF535_14520</name>
</gene>
<dbReference type="PANTHER" id="PTHR22550:SF18">
    <property type="entry name" value="VWFA DOMAIN-CONTAINING PROTEIN"/>
    <property type="match status" value="1"/>
</dbReference>
<dbReference type="Pfam" id="PF00092">
    <property type="entry name" value="VWA"/>
    <property type="match status" value="1"/>
</dbReference>
<feature type="transmembrane region" description="Helical" evidence="1">
    <location>
        <begin position="301"/>
        <end position="322"/>
    </location>
</feature>
<keyword evidence="1" id="KW-0812">Transmembrane</keyword>
<proteinExistence type="predicted"/>
<name>A0ABS3E9T1_9GAMM</name>
<keyword evidence="1" id="KW-1133">Transmembrane helix</keyword>
<keyword evidence="1" id="KW-0472">Membrane</keyword>
<feature type="domain" description="VWFA" evidence="2">
    <location>
        <begin position="98"/>
        <end position="282"/>
    </location>
</feature>
<dbReference type="InterPro" id="IPR036465">
    <property type="entry name" value="vWFA_dom_sf"/>
</dbReference>
<comment type="caution">
    <text evidence="3">The sequence shown here is derived from an EMBL/GenBank/DDBJ whole genome shotgun (WGS) entry which is preliminary data.</text>
</comment>
<dbReference type="SUPFAM" id="SSF53300">
    <property type="entry name" value="vWA-like"/>
    <property type="match status" value="1"/>
</dbReference>
<organism evidence="3 4">
    <name type="scientific">Microbulbifer salipaludis</name>
    <dbReference type="NCBI Taxonomy" id="187980"/>
    <lineage>
        <taxon>Bacteria</taxon>
        <taxon>Pseudomonadati</taxon>
        <taxon>Pseudomonadota</taxon>
        <taxon>Gammaproteobacteria</taxon>
        <taxon>Cellvibrionales</taxon>
        <taxon>Microbulbiferaceae</taxon>
        <taxon>Microbulbifer</taxon>
    </lineage>
</organism>
<dbReference type="PANTHER" id="PTHR22550">
    <property type="entry name" value="SPORE GERMINATION PROTEIN"/>
    <property type="match status" value="1"/>
</dbReference>
<protein>
    <submittedName>
        <fullName evidence="3">VWA domain-containing protein</fullName>
    </submittedName>
</protein>
<keyword evidence="4" id="KW-1185">Reference proteome</keyword>
<feature type="transmembrane region" description="Helical" evidence="1">
    <location>
        <begin position="6"/>
        <end position="26"/>
    </location>
</feature>
<accession>A0ABS3E9T1</accession>
<dbReference type="PROSITE" id="PS50234">
    <property type="entry name" value="VWFA"/>
    <property type="match status" value="1"/>
</dbReference>
<reference evidence="3 4" key="1">
    <citation type="submission" date="2020-12" db="EMBL/GenBank/DDBJ databases">
        <title>Oil enriched cultivation method for isolating marine PHA-producing bacteria.</title>
        <authorList>
            <person name="Zheng W."/>
            <person name="Yu S."/>
            <person name="Huang Y."/>
        </authorList>
    </citation>
    <scope>NUCLEOTIDE SEQUENCE [LARGE SCALE GENOMIC DNA]</scope>
    <source>
        <strain evidence="3 4">SN0-2</strain>
    </source>
</reference>
<dbReference type="InterPro" id="IPR002035">
    <property type="entry name" value="VWF_A"/>
</dbReference>
<dbReference type="Gene3D" id="3.40.50.410">
    <property type="entry name" value="von Willebrand factor, type A domain"/>
    <property type="match status" value="1"/>
</dbReference>
<evidence type="ECO:0000259" key="2">
    <source>
        <dbReference type="PROSITE" id="PS50234"/>
    </source>
</evidence>
<evidence type="ECO:0000256" key="1">
    <source>
        <dbReference type="SAM" id="Phobius"/>
    </source>
</evidence>
<evidence type="ECO:0000313" key="4">
    <source>
        <dbReference type="Proteomes" id="UP000664293"/>
    </source>
</evidence>
<evidence type="ECO:0000313" key="3">
    <source>
        <dbReference type="EMBL" id="MBN8432064.1"/>
    </source>
</evidence>
<dbReference type="Proteomes" id="UP000664293">
    <property type="component" value="Unassembled WGS sequence"/>
</dbReference>